<evidence type="ECO:0000313" key="2">
    <source>
        <dbReference type="Proteomes" id="UP001597176"/>
    </source>
</evidence>
<reference evidence="2" key="1">
    <citation type="journal article" date="2019" name="Int. J. Syst. Evol. Microbiol.">
        <title>The Global Catalogue of Microorganisms (GCM) 10K type strain sequencing project: providing services to taxonomists for standard genome sequencing and annotation.</title>
        <authorList>
            <consortium name="The Broad Institute Genomics Platform"/>
            <consortium name="The Broad Institute Genome Sequencing Center for Infectious Disease"/>
            <person name="Wu L."/>
            <person name="Ma J."/>
        </authorList>
    </citation>
    <scope>NUCLEOTIDE SEQUENCE [LARGE SCALE GENOMIC DNA]</scope>
    <source>
        <strain evidence="2">CCUG 56108</strain>
    </source>
</reference>
<gene>
    <name evidence="1" type="ORF">ACFQ4G_21765</name>
</gene>
<name>A0ABW3X5A9_9HYPH</name>
<keyword evidence="2" id="KW-1185">Reference proteome</keyword>
<organism evidence="1 2">
    <name type="scientific">Methylobacterium marchantiae</name>
    <dbReference type="NCBI Taxonomy" id="600331"/>
    <lineage>
        <taxon>Bacteria</taxon>
        <taxon>Pseudomonadati</taxon>
        <taxon>Pseudomonadota</taxon>
        <taxon>Alphaproteobacteria</taxon>
        <taxon>Hyphomicrobiales</taxon>
        <taxon>Methylobacteriaceae</taxon>
        <taxon>Methylobacterium</taxon>
    </lineage>
</organism>
<dbReference type="Pfam" id="PF04380">
    <property type="entry name" value="BMFP"/>
    <property type="match status" value="1"/>
</dbReference>
<dbReference type="Proteomes" id="UP001597176">
    <property type="component" value="Unassembled WGS sequence"/>
</dbReference>
<sequence>MQGTKDGMKDGTGRGSNRLFDDFARLMTDAAGAAQGVKREAETVFKAQVERLIRDMDIASREEVDVLRDLVSALRSQNDALAARVSALEGRLGTQEPPPPATSV</sequence>
<protein>
    <submittedName>
        <fullName evidence="1">Accessory factor UbiK family protein</fullName>
    </submittedName>
</protein>
<proteinExistence type="predicted"/>
<dbReference type="InterPro" id="IPR007475">
    <property type="entry name" value="UbiK"/>
</dbReference>
<evidence type="ECO:0000313" key="1">
    <source>
        <dbReference type="EMBL" id="MFD1304181.1"/>
    </source>
</evidence>
<dbReference type="EMBL" id="JBHTND010000065">
    <property type="protein sequence ID" value="MFD1304181.1"/>
    <property type="molecule type" value="Genomic_DNA"/>
</dbReference>
<accession>A0ABW3X5A9</accession>
<dbReference type="RefSeq" id="WP_238204172.1">
    <property type="nucleotide sequence ID" value="NZ_JBHTND010000065.1"/>
</dbReference>
<comment type="caution">
    <text evidence="1">The sequence shown here is derived from an EMBL/GenBank/DDBJ whole genome shotgun (WGS) entry which is preliminary data.</text>
</comment>